<name>A0A9D9GXH9_9BACL</name>
<evidence type="ECO:0000256" key="1">
    <source>
        <dbReference type="ARBA" id="ARBA00000056"/>
    </source>
</evidence>
<dbReference type="CDD" id="cd04729">
    <property type="entry name" value="NanE"/>
    <property type="match status" value="1"/>
</dbReference>
<sequence length="224" mass="24986">MKLNDGLIVSCQALKGEPMYGGDSTVKFAYAAYLAGAKGIRANSIKDINRIAKKINHKIPIIGIIKKDYEGSEIYITPTLKEVKKLIKSKCDVIALDATYRDRPNGVKLEELVNYIRNHSKKLIMADCSTLKESIDAIKLGFDYVSSTLRSYTKETKGVKIPDIEFTKELLENIDNDKVIFEGGIDSPLSLKEVLNTGVKKVVIGGAITRPLQITKRYLKEFEN</sequence>
<keyword evidence="5 7" id="KW-0413">Isomerase</keyword>
<dbReference type="HAMAP" id="MF_01235">
    <property type="entry name" value="ManNAc6P_epimer"/>
    <property type="match status" value="1"/>
</dbReference>
<dbReference type="PANTHER" id="PTHR36204">
    <property type="entry name" value="N-ACETYLMANNOSAMINE-6-PHOSPHATE 2-EPIMERASE-RELATED"/>
    <property type="match status" value="1"/>
</dbReference>
<dbReference type="GO" id="GO:0005829">
    <property type="term" value="C:cytosol"/>
    <property type="evidence" value="ECO:0007669"/>
    <property type="project" value="TreeGrafter"/>
</dbReference>
<evidence type="ECO:0000256" key="2">
    <source>
        <dbReference type="ARBA" id="ARBA00002147"/>
    </source>
</evidence>
<reference evidence="8" key="1">
    <citation type="submission" date="2020-10" db="EMBL/GenBank/DDBJ databases">
        <authorList>
            <person name="Gilroy R."/>
        </authorList>
    </citation>
    <scope>NUCLEOTIDE SEQUENCE</scope>
    <source>
        <strain evidence="8">11159</strain>
    </source>
</reference>
<dbReference type="EC" id="5.1.3.9" evidence="7"/>
<dbReference type="Proteomes" id="UP000823613">
    <property type="component" value="Unassembled WGS sequence"/>
</dbReference>
<organism evidence="8 9">
    <name type="scientific">Candidatus Onthovivens merdipullorum</name>
    <dbReference type="NCBI Taxonomy" id="2840889"/>
    <lineage>
        <taxon>Bacteria</taxon>
        <taxon>Bacillati</taxon>
        <taxon>Bacillota</taxon>
        <taxon>Bacilli</taxon>
        <taxon>Bacillales</taxon>
        <taxon>Candidatus Onthovivens</taxon>
    </lineage>
</organism>
<evidence type="ECO:0000256" key="4">
    <source>
        <dbReference type="ARBA" id="ARBA00007439"/>
    </source>
</evidence>
<dbReference type="GO" id="GO:0047465">
    <property type="term" value="F:N-acylglucosamine-6-phosphate 2-epimerase activity"/>
    <property type="evidence" value="ECO:0007669"/>
    <property type="project" value="UniProtKB-EC"/>
</dbReference>
<comment type="pathway">
    <text evidence="3 7">Amino-sugar metabolism; N-acetylneuraminate degradation; D-fructose 6-phosphate from N-acetylneuraminate: step 3/5.</text>
</comment>
<evidence type="ECO:0000256" key="5">
    <source>
        <dbReference type="ARBA" id="ARBA00023235"/>
    </source>
</evidence>
<proteinExistence type="inferred from homology"/>
<dbReference type="Pfam" id="PF04131">
    <property type="entry name" value="NanE"/>
    <property type="match status" value="1"/>
</dbReference>
<dbReference type="GO" id="GO:0006053">
    <property type="term" value="P:N-acetylmannosamine catabolic process"/>
    <property type="evidence" value="ECO:0007669"/>
    <property type="project" value="TreeGrafter"/>
</dbReference>
<dbReference type="GO" id="GO:0005975">
    <property type="term" value="P:carbohydrate metabolic process"/>
    <property type="evidence" value="ECO:0007669"/>
    <property type="project" value="UniProtKB-UniRule"/>
</dbReference>
<evidence type="ECO:0000313" key="8">
    <source>
        <dbReference type="EMBL" id="MBO8427897.1"/>
    </source>
</evidence>
<reference evidence="8" key="2">
    <citation type="journal article" date="2021" name="PeerJ">
        <title>Extensive microbial diversity within the chicken gut microbiome revealed by metagenomics and culture.</title>
        <authorList>
            <person name="Gilroy R."/>
            <person name="Ravi A."/>
            <person name="Getino M."/>
            <person name="Pursley I."/>
            <person name="Horton D.L."/>
            <person name="Alikhan N.F."/>
            <person name="Baker D."/>
            <person name="Gharbi K."/>
            <person name="Hall N."/>
            <person name="Watson M."/>
            <person name="Adriaenssens E.M."/>
            <person name="Foster-Nyarko E."/>
            <person name="Jarju S."/>
            <person name="Secka A."/>
            <person name="Antonio M."/>
            <person name="Oren A."/>
            <person name="Chaudhuri R.R."/>
            <person name="La Ragione R."/>
            <person name="Hildebrand F."/>
            <person name="Pallen M.J."/>
        </authorList>
    </citation>
    <scope>NUCLEOTIDE SEQUENCE</scope>
    <source>
        <strain evidence="8">11159</strain>
    </source>
</reference>
<comment type="caution">
    <text evidence="8">The sequence shown here is derived from an EMBL/GenBank/DDBJ whole genome shotgun (WGS) entry which is preliminary data.</text>
</comment>
<comment type="catalytic activity">
    <reaction evidence="1 7">
        <text>an N-acyl-D-glucosamine 6-phosphate = an N-acyl-D-mannosamine 6-phosphate</text>
        <dbReference type="Rhea" id="RHEA:23932"/>
        <dbReference type="ChEBI" id="CHEBI:57599"/>
        <dbReference type="ChEBI" id="CHEBI:57666"/>
        <dbReference type="EC" id="5.1.3.9"/>
    </reaction>
</comment>
<evidence type="ECO:0000256" key="7">
    <source>
        <dbReference type="HAMAP-Rule" id="MF_01235"/>
    </source>
</evidence>
<dbReference type="InterPro" id="IPR007260">
    <property type="entry name" value="NanE"/>
</dbReference>
<dbReference type="EMBL" id="JADIMY010000100">
    <property type="protein sequence ID" value="MBO8427897.1"/>
    <property type="molecule type" value="Genomic_DNA"/>
</dbReference>
<dbReference type="InterPro" id="IPR011060">
    <property type="entry name" value="RibuloseP-bd_barrel"/>
</dbReference>
<dbReference type="PANTHER" id="PTHR36204:SF1">
    <property type="entry name" value="N-ACETYLMANNOSAMINE-6-PHOSPHATE 2-EPIMERASE-RELATED"/>
    <property type="match status" value="1"/>
</dbReference>
<evidence type="ECO:0000256" key="6">
    <source>
        <dbReference type="ARBA" id="ARBA00023277"/>
    </source>
</evidence>
<evidence type="ECO:0000313" key="9">
    <source>
        <dbReference type="Proteomes" id="UP000823613"/>
    </source>
</evidence>
<comment type="similarity">
    <text evidence="4 7">Belongs to the NanE family.</text>
</comment>
<comment type="function">
    <text evidence="2 7">Converts N-acetylmannosamine-6-phosphate (ManNAc-6-P) to N-acetylglucosamine-6-phosphate (GlcNAc-6-P).</text>
</comment>
<accession>A0A9D9GXH9</accession>
<gene>
    <name evidence="7" type="primary">nanE</name>
    <name evidence="8" type="ORF">IAC58_05090</name>
</gene>
<dbReference type="InterPro" id="IPR013785">
    <property type="entry name" value="Aldolase_TIM"/>
</dbReference>
<keyword evidence="6 7" id="KW-0119">Carbohydrate metabolism</keyword>
<dbReference type="Gene3D" id="3.20.20.70">
    <property type="entry name" value="Aldolase class I"/>
    <property type="match status" value="1"/>
</dbReference>
<evidence type="ECO:0000256" key="3">
    <source>
        <dbReference type="ARBA" id="ARBA00005081"/>
    </source>
</evidence>
<protein>
    <recommendedName>
        <fullName evidence="7">Putative N-acetylmannosamine-6-phosphate 2-epimerase</fullName>
        <ecNumber evidence="7">5.1.3.9</ecNumber>
    </recommendedName>
    <alternativeName>
        <fullName evidence="7">ManNAc-6-P epimerase</fullName>
    </alternativeName>
</protein>
<dbReference type="SUPFAM" id="SSF51366">
    <property type="entry name" value="Ribulose-phoshate binding barrel"/>
    <property type="match status" value="1"/>
</dbReference>
<dbReference type="GO" id="GO:0019262">
    <property type="term" value="P:N-acetylneuraminate catabolic process"/>
    <property type="evidence" value="ECO:0007669"/>
    <property type="project" value="UniProtKB-UniRule"/>
</dbReference>
<dbReference type="AlphaFoldDB" id="A0A9D9GXH9"/>
<dbReference type="NCBIfam" id="NF002231">
    <property type="entry name" value="PRK01130.1"/>
    <property type="match status" value="1"/>
</dbReference>